<dbReference type="GO" id="GO:0008360">
    <property type="term" value="P:regulation of cell shape"/>
    <property type="evidence" value="ECO:0007669"/>
    <property type="project" value="UniProtKB-KW"/>
</dbReference>
<protein>
    <submittedName>
        <fullName evidence="9">Rod shape-determining protein MreD</fullName>
    </submittedName>
</protein>
<evidence type="ECO:0000256" key="4">
    <source>
        <dbReference type="ARBA" id="ARBA00022692"/>
    </source>
</evidence>
<sequence length="170" mass="18854">MWQYRPLTWFLLYLLGILIQTALLPQIFPIGYVPNVVVSVTVLIALYESPSRGMVAGLMGGLMQDLWAGRMIGLNTVTFALLGWGVGYIQSKIVRDQVFVPGLIAGLSQVLVVPFQWLVLTIAGYHFGWLSFVRPLPVWILFSMFFTPGLGGVLGFRSRRELDNGFSATG</sequence>
<gene>
    <name evidence="9" type="primary">mreD</name>
    <name evidence="9" type="ORF">C7B46_05255</name>
</gene>
<feature type="transmembrane region" description="Helical" evidence="8">
    <location>
        <begin position="138"/>
        <end position="156"/>
    </location>
</feature>
<keyword evidence="5" id="KW-0133">Cell shape</keyword>
<evidence type="ECO:0000256" key="8">
    <source>
        <dbReference type="SAM" id="Phobius"/>
    </source>
</evidence>
<evidence type="ECO:0000256" key="5">
    <source>
        <dbReference type="ARBA" id="ARBA00022960"/>
    </source>
</evidence>
<dbReference type="Proteomes" id="UP000242972">
    <property type="component" value="Unassembled WGS sequence"/>
</dbReference>
<evidence type="ECO:0000256" key="3">
    <source>
        <dbReference type="ARBA" id="ARBA00022475"/>
    </source>
</evidence>
<reference evidence="9 10" key="1">
    <citation type="journal article" date="2014" name="BMC Genomics">
        <title>Comparison of environmental and isolate Sulfobacillus genomes reveals diverse carbon, sulfur, nitrogen, and hydrogen metabolisms.</title>
        <authorList>
            <person name="Justice N.B."/>
            <person name="Norman A."/>
            <person name="Brown C.T."/>
            <person name="Singh A."/>
            <person name="Thomas B.C."/>
            <person name="Banfield J.F."/>
        </authorList>
    </citation>
    <scope>NUCLEOTIDE SEQUENCE [LARGE SCALE GENOMIC DNA]</scope>
    <source>
        <strain evidence="9">AMDSBA4</strain>
    </source>
</reference>
<evidence type="ECO:0000313" key="10">
    <source>
        <dbReference type="Proteomes" id="UP000242972"/>
    </source>
</evidence>
<comment type="subcellular location">
    <subcellularLocation>
        <location evidence="1">Cell membrane</location>
        <topology evidence="1">Multi-pass membrane protein</topology>
    </subcellularLocation>
</comment>
<feature type="transmembrane region" description="Helical" evidence="8">
    <location>
        <begin position="6"/>
        <end position="23"/>
    </location>
</feature>
<accession>A0A2T2XJ55</accession>
<evidence type="ECO:0000256" key="6">
    <source>
        <dbReference type="ARBA" id="ARBA00022989"/>
    </source>
</evidence>
<feature type="transmembrane region" description="Helical" evidence="8">
    <location>
        <begin position="98"/>
        <end position="118"/>
    </location>
</feature>
<comment type="caution">
    <text evidence="9">The sequence shown here is derived from an EMBL/GenBank/DDBJ whole genome shotgun (WGS) entry which is preliminary data.</text>
</comment>
<feature type="transmembrane region" description="Helical" evidence="8">
    <location>
        <begin position="67"/>
        <end position="86"/>
    </location>
</feature>
<keyword evidence="4 8" id="KW-0812">Transmembrane</keyword>
<dbReference type="Pfam" id="PF04093">
    <property type="entry name" value="MreD"/>
    <property type="match status" value="1"/>
</dbReference>
<evidence type="ECO:0000313" key="9">
    <source>
        <dbReference type="EMBL" id="PSR34535.1"/>
    </source>
</evidence>
<evidence type="ECO:0000256" key="2">
    <source>
        <dbReference type="ARBA" id="ARBA00007776"/>
    </source>
</evidence>
<evidence type="ECO:0000256" key="7">
    <source>
        <dbReference type="ARBA" id="ARBA00023136"/>
    </source>
</evidence>
<keyword evidence="7 8" id="KW-0472">Membrane</keyword>
<name>A0A2T2XJ55_9FIRM</name>
<comment type="similarity">
    <text evidence="2">Belongs to the MreD family.</text>
</comment>
<dbReference type="NCBIfam" id="TIGR03426">
    <property type="entry name" value="shape_MreD"/>
    <property type="match status" value="1"/>
</dbReference>
<keyword evidence="6 8" id="KW-1133">Transmembrane helix</keyword>
<dbReference type="GO" id="GO:0005886">
    <property type="term" value="C:plasma membrane"/>
    <property type="evidence" value="ECO:0007669"/>
    <property type="project" value="UniProtKB-SubCell"/>
</dbReference>
<evidence type="ECO:0000256" key="1">
    <source>
        <dbReference type="ARBA" id="ARBA00004651"/>
    </source>
</evidence>
<keyword evidence="3" id="KW-1003">Cell membrane</keyword>
<dbReference type="InterPro" id="IPR007227">
    <property type="entry name" value="Cell_shape_determining_MreD"/>
</dbReference>
<proteinExistence type="inferred from homology"/>
<organism evidence="9 10">
    <name type="scientific">Sulfobacillus benefaciens</name>
    <dbReference type="NCBI Taxonomy" id="453960"/>
    <lineage>
        <taxon>Bacteria</taxon>
        <taxon>Bacillati</taxon>
        <taxon>Bacillota</taxon>
        <taxon>Clostridia</taxon>
        <taxon>Eubacteriales</taxon>
        <taxon>Clostridiales Family XVII. Incertae Sedis</taxon>
        <taxon>Sulfobacillus</taxon>
    </lineage>
</organism>
<dbReference type="AlphaFoldDB" id="A0A2T2XJ55"/>
<dbReference type="EMBL" id="PXYW01000008">
    <property type="protein sequence ID" value="PSR34535.1"/>
    <property type="molecule type" value="Genomic_DNA"/>
</dbReference>